<dbReference type="Pfam" id="PF00583">
    <property type="entry name" value="Acetyltransf_1"/>
    <property type="match status" value="1"/>
</dbReference>
<sequence>MTSADPLASRIAAAQLSGLSRARRVVGDDDLPELQQTRRVVPAGPFTGLLAVDGPAYLSYAVASRPGEAVTSASEVVQAIALLRETFPPETLRFELIDQACPGAAGLLEAAGMRVTMRIPVMVLDPVEAEVPATAAGVTVAYIDTEADRIEGAKVAGAAFDFEGDLPTGPPPRPEDGGSVLARVDGEPAAVASWTQVADGITEIVGVGTTTEHRRKGLGALVTAHAVLAAAELGGATLTWLTPGGDDADRVYRKVGFTPVATAIHLAEPSAGS</sequence>
<keyword evidence="3" id="KW-1185">Reference proteome</keyword>
<protein>
    <submittedName>
        <fullName evidence="2">FR47-like protein</fullName>
    </submittedName>
</protein>
<feature type="domain" description="N-acetyltransferase" evidence="1">
    <location>
        <begin position="138"/>
        <end position="273"/>
    </location>
</feature>
<proteinExistence type="predicted"/>
<dbReference type="CDD" id="cd04301">
    <property type="entry name" value="NAT_SF"/>
    <property type="match status" value="1"/>
</dbReference>
<dbReference type="PROSITE" id="PS51186">
    <property type="entry name" value="GNAT"/>
    <property type="match status" value="1"/>
</dbReference>
<dbReference type="Gene3D" id="3.40.630.30">
    <property type="match status" value="1"/>
</dbReference>
<evidence type="ECO:0000313" key="2">
    <source>
        <dbReference type="EMBL" id="MCP2269440.1"/>
    </source>
</evidence>
<dbReference type="InterPro" id="IPR000182">
    <property type="entry name" value="GNAT_dom"/>
</dbReference>
<gene>
    <name evidence="2" type="ORF">LV75_001929</name>
</gene>
<dbReference type="SUPFAM" id="SSF55729">
    <property type="entry name" value="Acyl-CoA N-acyltransferases (Nat)"/>
    <property type="match status" value="1"/>
</dbReference>
<organism evidence="2 3">
    <name type="scientific">Actinokineospora diospyrosa</name>
    <dbReference type="NCBI Taxonomy" id="103728"/>
    <lineage>
        <taxon>Bacteria</taxon>
        <taxon>Bacillati</taxon>
        <taxon>Actinomycetota</taxon>
        <taxon>Actinomycetes</taxon>
        <taxon>Pseudonocardiales</taxon>
        <taxon>Pseudonocardiaceae</taxon>
        <taxon>Actinokineospora</taxon>
    </lineage>
</organism>
<dbReference type="EMBL" id="JAMTCO010000005">
    <property type="protein sequence ID" value="MCP2269440.1"/>
    <property type="molecule type" value="Genomic_DNA"/>
</dbReference>
<evidence type="ECO:0000259" key="1">
    <source>
        <dbReference type="PROSITE" id="PS51186"/>
    </source>
</evidence>
<accession>A0ABT1I9Y1</accession>
<dbReference type="Proteomes" id="UP001205185">
    <property type="component" value="Unassembled WGS sequence"/>
</dbReference>
<dbReference type="RefSeq" id="WP_253886449.1">
    <property type="nucleotide sequence ID" value="NZ_BAAAVB010000012.1"/>
</dbReference>
<dbReference type="InterPro" id="IPR016181">
    <property type="entry name" value="Acyl_CoA_acyltransferase"/>
</dbReference>
<name>A0ABT1I9Y1_9PSEU</name>
<comment type="caution">
    <text evidence="2">The sequence shown here is derived from an EMBL/GenBank/DDBJ whole genome shotgun (WGS) entry which is preliminary data.</text>
</comment>
<evidence type="ECO:0000313" key="3">
    <source>
        <dbReference type="Proteomes" id="UP001205185"/>
    </source>
</evidence>
<reference evidence="2 3" key="1">
    <citation type="submission" date="2022-06" db="EMBL/GenBank/DDBJ databases">
        <title>Genomic Encyclopedia of Archaeal and Bacterial Type Strains, Phase II (KMG-II): from individual species to whole genera.</title>
        <authorList>
            <person name="Goeker M."/>
        </authorList>
    </citation>
    <scope>NUCLEOTIDE SEQUENCE [LARGE SCALE GENOMIC DNA]</scope>
    <source>
        <strain evidence="2 3">DSM 44255</strain>
    </source>
</reference>